<dbReference type="NCBIfam" id="TIGR00476">
    <property type="entry name" value="selD"/>
    <property type="match status" value="1"/>
</dbReference>
<evidence type="ECO:0000256" key="2">
    <source>
        <dbReference type="ARBA" id="ARBA00022741"/>
    </source>
</evidence>
<dbReference type="Proteomes" id="UP000885826">
    <property type="component" value="Unassembled WGS sequence"/>
</dbReference>
<evidence type="ECO:0000256" key="4">
    <source>
        <dbReference type="ARBA" id="ARBA00022840"/>
    </source>
</evidence>
<accession>A0A9C9JZZ8</accession>
<dbReference type="GO" id="GO:0005737">
    <property type="term" value="C:cytoplasm"/>
    <property type="evidence" value="ECO:0007669"/>
    <property type="project" value="TreeGrafter"/>
</dbReference>
<evidence type="ECO:0000256" key="1">
    <source>
        <dbReference type="ARBA" id="ARBA00022679"/>
    </source>
</evidence>
<dbReference type="Pfam" id="PF02769">
    <property type="entry name" value="AIRS_C"/>
    <property type="match status" value="1"/>
</dbReference>
<dbReference type="GO" id="GO:0016260">
    <property type="term" value="P:selenocysteine biosynthetic process"/>
    <property type="evidence" value="ECO:0007669"/>
    <property type="project" value="TreeGrafter"/>
</dbReference>
<dbReference type="Gene3D" id="3.90.650.10">
    <property type="entry name" value="PurM-like C-terminal domain"/>
    <property type="match status" value="1"/>
</dbReference>
<name>A0A9C9JZZ8_UNCW3</name>
<organism evidence="8 9">
    <name type="scientific">candidate division WOR-3 bacterium</name>
    <dbReference type="NCBI Taxonomy" id="2052148"/>
    <lineage>
        <taxon>Bacteria</taxon>
        <taxon>Bacteria division WOR-3</taxon>
    </lineage>
</organism>
<dbReference type="AlphaFoldDB" id="A0A9C9JZZ8"/>
<reference evidence="8" key="1">
    <citation type="journal article" date="2020" name="mSystems">
        <title>Genome- and Community-Level Interaction Insights into Carbon Utilization and Element Cycling Functions of Hydrothermarchaeota in Hydrothermal Sediment.</title>
        <authorList>
            <person name="Zhou Z."/>
            <person name="Liu Y."/>
            <person name="Xu W."/>
            <person name="Pan J."/>
            <person name="Luo Z.H."/>
            <person name="Li M."/>
        </authorList>
    </citation>
    <scope>NUCLEOTIDE SEQUENCE</scope>
    <source>
        <strain evidence="8">HyVt-388</strain>
    </source>
</reference>
<keyword evidence="5" id="KW-0711">Selenium</keyword>
<keyword evidence="3" id="KW-0418">Kinase</keyword>
<dbReference type="InterPro" id="IPR036921">
    <property type="entry name" value="PurM-like_N_sf"/>
</dbReference>
<evidence type="ECO:0000256" key="5">
    <source>
        <dbReference type="ARBA" id="ARBA00023266"/>
    </source>
</evidence>
<feature type="domain" description="PurM-like C-terminal" evidence="7">
    <location>
        <begin position="147"/>
        <end position="322"/>
    </location>
</feature>
<dbReference type="PANTHER" id="PTHR10256:SF0">
    <property type="entry name" value="INACTIVE SELENIDE, WATER DIKINASE-LIKE PROTEIN-RELATED"/>
    <property type="match status" value="1"/>
</dbReference>
<gene>
    <name evidence="8" type="primary">selD</name>
    <name evidence="8" type="ORF">ENI34_05650</name>
</gene>
<dbReference type="GO" id="GO:0005524">
    <property type="term" value="F:ATP binding"/>
    <property type="evidence" value="ECO:0007669"/>
    <property type="project" value="UniProtKB-KW"/>
</dbReference>
<keyword evidence="4" id="KW-0067">ATP-binding</keyword>
<evidence type="ECO:0000256" key="3">
    <source>
        <dbReference type="ARBA" id="ARBA00022777"/>
    </source>
</evidence>
<proteinExistence type="predicted"/>
<protein>
    <submittedName>
        <fullName evidence="8">Selenide, water dikinase SelD</fullName>
        <ecNumber evidence="8">2.7.9.3</ecNumber>
    </submittedName>
</protein>
<dbReference type="EMBL" id="DRIG01000061">
    <property type="protein sequence ID" value="HEC78612.1"/>
    <property type="molecule type" value="Genomic_DNA"/>
</dbReference>
<keyword evidence="2" id="KW-0547">Nucleotide-binding</keyword>
<keyword evidence="1 8" id="KW-0808">Transferase</keyword>
<dbReference type="InterPro" id="IPR016188">
    <property type="entry name" value="PurM-like_N"/>
</dbReference>
<dbReference type="SUPFAM" id="SSF55326">
    <property type="entry name" value="PurM N-terminal domain-like"/>
    <property type="match status" value="1"/>
</dbReference>
<evidence type="ECO:0000313" key="8">
    <source>
        <dbReference type="EMBL" id="HEC78612.1"/>
    </source>
</evidence>
<comment type="caution">
    <text evidence="8">The sequence shown here is derived from an EMBL/GenBank/DDBJ whole genome shotgun (WGS) entry which is preliminary data.</text>
</comment>
<dbReference type="InterPro" id="IPR036676">
    <property type="entry name" value="PurM-like_C_sf"/>
</dbReference>
<dbReference type="Pfam" id="PF00586">
    <property type="entry name" value="AIRS"/>
    <property type="match status" value="1"/>
</dbReference>
<evidence type="ECO:0000313" key="9">
    <source>
        <dbReference type="Proteomes" id="UP000885826"/>
    </source>
</evidence>
<dbReference type="PANTHER" id="PTHR10256">
    <property type="entry name" value="SELENIDE, WATER DIKINASE"/>
    <property type="match status" value="1"/>
</dbReference>
<dbReference type="SUPFAM" id="SSF56042">
    <property type="entry name" value="PurM C-terminal domain-like"/>
    <property type="match status" value="1"/>
</dbReference>
<feature type="domain" description="PurM-like N-terminal" evidence="6">
    <location>
        <begin position="29"/>
        <end position="134"/>
    </location>
</feature>
<sequence length="325" mass="34050">MSAAQLAQALAILPRPKDKNLLVGVNTADDAGVYKISANSAVVYTVDILTPVVRSPYLYGKIVAANSISDIYAMGGDPKLALNIIGFPDNGDPETLGEILRGGHEKAQEAGVTILGGHTFVTKEIKYGLSVIGYIHPDKIITNAGAKPGDVIVLTKPIGSGLLIQAVLVGEAEGIDFTPVVNAMTALNRDASLAMRKAGVNAATDITGFGLIGHLVEMAEASRVGIELDASRFPIHKGALEILGKGVEDPGITMNLTSFDSRVDRTAVDESIGKIIFSSETSGGLAIALPEKNLEVFRKHYTGPAPVIGRVTGENAGQVIVKDRF</sequence>
<dbReference type="CDD" id="cd02195">
    <property type="entry name" value="SelD"/>
    <property type="match status" value="1"/>
</dbReference>
<evidence type="ECO:0000259" key="6">
    <source>
        <dbReference type="Pfam" id="PF00586"/>
    </source>
</evidence>
<dbReference type="InterPro" id="IPR004536">
    <property type="entry name" value="SPS/SelD"/>
</dbReference>
<dbReference type="PIRSF" id="PIRSF036407">
    <property type="entry name" value="Selenphspht_syn"/>
    <property type="match status" value="1"/>
</dbReference>
<dbReference type="GO" id="GO:0004756">
    <property type="term" value="F:selenide, water dikinase activity"/>
    <property type="evidence" value="ECO:0007669"/>
    <property type="project" value="UniProtKB-EC"/>
</dbReference>
<dbReference type="EC" id="2.7.9.3" evidence="8"/>
<dbReference type="Gene3D" id="3.30.1330.10">
    <property type="entry name" value="PurM-like, N-terminal domain"/>
    <property type="match status" value="1"/>
</dbReference>
<dbReference type="InterPro" id="IPR010918">
    <property type="entry name" value="PurM-like_C_dom"/>
</dbReference>
<evidence type="ECO:0000259" key="7">
    <source>
        <dbReference type="Pfam" id="PF02769"/>
    </source>
</evidence>